<dbReference type="Gene3D" id="1.10.238.10">
    <property type="entry name" value="EF-hand"/>
    <property type="match status" value="1"/>
</dbReference>
<evidence type="ECO:0000256" key="2">
    <source>
        <dbReference type="ARBA" id="ARBA00022723"/>
    </source>
</evidence>
<keyword evidence="6" id="KW-0560">Oxidoreductase</keyword>
<feature type="domain" description="Fe2OG dioxygenase" evidence="9">
    <location>
        <begin position="249"/>
        <end position="398"/>
    </location>
</feature>
<dbReference type="InterPro" id="IPR044862">
    <property type="entry name" value="Pro_4_hyd_alph_FE2OG_OXY"/>
</dbReference>
<dbReference type="PROSITE" id="PS51471">
    <property type="entry name" value="FE2OG_OXY"/>
    <property type="match status" value="1"/>
</dbReference>
<evidence type="ECO:0000256" key="4">
    <source>
        <dbReference type="ARBA" id="ARBA00022896"/>
    </source>
</evidence>
<dbReference type="EMBL" id="CALNXI010000478">
    <property type="protein sequence ID" value="CAH3027897.1"/>
    <property type="molecule type" value="Genomic_DNA"/>
</dbReference>
<dbReference type="SMART" id="SM00702">
    <property type="entry name" value="P4Hc"/>
    <property type="match status" value="1"/>
</dbReference>
<dbReference type="SUPFAM" id="SSF47473">
    <property type="entry name" value="EF-hand"/>
    <property type="match status" value="1"/>
</dbReference>
<dbReference type="InterPro" id="IPR005123">
    <property type="entry name" value="Oxoglu/Fe-dep_dioxygenase_dom"/>
</dbReference>
<proteinExistence type="predicted"/>
<dbReference type="Gene3D" id="2.60.120.620">
    <property type="entry name" value="q2cbj1_9rhob like domain"/>
    <property type="match status" value="1"/>
</dbReference>
<organism evidence="10 11">
    <name type="scientific">Porites evermanni</name>
    <dbReference type="NCBI Taxonomy" id="104178"/>
    <lineage>
        <taxon>Eukaryota</taxon>
        <taxon>Metazoa</taxon>
        <taxon>Cnidaria</taxon>
        <taxon>Anthozoa</taxon>
        <taxon>Hexacorallia</taxon>
        <taxon>Scleractinia</taxon>
        <taxon>Fungiina</taxon>
        <taxon>Poritidae</taxon>
        <taxon>Porites</taxon>
    </lineage>
</organism>
<keyword evidence="2" id="KW-0479">Metal-binding</keyword>
<dbReference type="InterPro" id="IPR002048">
    <property type="entry name" value="EF_hand_dom"/>
</dbReference>
<dbReference type="InterPro" id="IPR011992">
    <property type="entry name" value="EF-hand-dom_pair"/>
</dbReference>
<dbReference type="Proteomes" id="UP001159427">
    <property type="component" value="Unassembled WGS sequence"/>
</dbReference>
<dbReference type="InterPro" id="IPR045054">
    <property type="entry name" value="P4HA-like"/>
</dbReference>
<evidence type="ECO:0000259" key="9">
    <source>
        <dbReference type="PROSITE" id="PS51471"/>
    </source>
</evidence>
<feature type="chain" id="PRO_5045744142" description="Fe2OG dioxygenase domain-containing protein" evidence="8">
    <location>
        <begin position="23"/>
        <end position="404"/>
    </location>
</feature>
<comment type="caution">
    <text evidence="10">The sequence shown here is derived from an EMBL/GenBank/DDBJ whole genome shotgun (WGS) entry which is preliminary data.</text>
</comment>
<name>A0ABN8MFI5_9CNID</name>
<sequence length="404" mass="45899">MCQPWLVIFTLFVSAIWQGVFILAFDGSRETETCSAPNQPCNAPYPKLRRLNGVQVGHVQNVTFTDGRIRQLITKSLRPLLFEIPNFLSTEECEHIIKLAGKMGLYESTTLPDIEDPKASTEVELKEDCEELLAADENNDGKISSSEVRKSLNETDGILVTVQEIDLMLREINFDKDGDGEISLTECMEGDHAVLERYMKKLENNHPRYRTRLSQQTWLTMTGSKDAVLRDIQERVIQLTKLPRVFVERSEELQVVQYGIHGHYHAHYDSSRDNNASIRICCRNAGGGNDTNCSLCRFLTILYYLNDVPRGGETAFPVADKEIFDQTEFHEKDLSNLSTHCYDANIVVRPTRGTAIMWYNHVVDNVTGLLGAQDERSLHGGCDVLEGHKWIANNWINAPFKWTD</sequence>
<dbReference type="InterPro" id="IPR018247">
    <property type="entry name" value="EF_Hand_1_Ca_BS"/>
</dbReference>
<evidence type="ECO:0000256" key="1">
    <source>
        <dbReference type="ARBA" id="ARBA00001961"/>
    </source>
</evidence>
<dbReference type="Pfam" id="PF13499">
    <property type="entry name" value="EF-hand_7"/>
    <property type="match status" value="1"/>
</dbReference>
<keyword evidence="8" id="KW-0732">Signal</keyword>
<dbReference type="PROSITE" id="PS00018">
    <property type="entry name" value="EF_HAND_1"/>
    <property type="match status" value="1"/>
</dbReference>
<evidence type="ECO:0000313" key="10">
    <source>
        <dbReference type="EMBL" id="CAH3027897.1"/>
    </source>
</evidence>
<dbReference type="PANTHER" id="PTHR10869:SF246">
    <property type="entry name" value="TRANSMEMBRANE PROLYL 4-HYDROXYLASE"/>
    <property type="match status" value="1"/>
</dbReference>
<evidence type="ECO:0000256" key="3">
    <source>
        <dbReference type="ARBA" id="ARBA00022837"/>
    </source>
</evidence>
<keyword evidence="5" id="KW-0223">Dioxygenase</keyword>
<evidence type="ECO:0000256" key="8">
    <source>
        <dbReference type="SAM" id="SignalP"/>
    </source>
</evidence>
<keyword evidence="11" id="KW-1185">Reference proteome</keyword>
<accession>A0ABN8MFI5</accession>
<evidence type="ECO:0000256" key="5">
    <source>
        <dbReference type="ARBA" id="ARBA00022964"/>
    </source>
</evidence>
<dbReference type="PANTHER" id="PTHR10869">
    <property type="entry name" value="PROLYL 4-HYDROXYLASE ALPHA SUBUNIT"/>
    <property type="match status" value="1"/>
</dbReference>
<keyword evidence="3" id="KW-0106">Calcium</keyword>
<gene>
    <name evidence="10" type="ORF">PEVE_00032657</name>
</gene>
<protein>
    <recommendedName>
        <fullName evidence="9">Fe2OG dioxygenase domain-containing protein</fullName>
    </recommendedName>
</protein>
<reference evidence="10 11" key="1">
    <citation type="submission" date="2022-05" db="EMBL/GenBank/DDBJ databases">
        <authorList>
            <consortium name="Genoscope - CEA"/>
            <person name="William W."/>
        </authorList>
    </citation>
    <scope>NUCLEOTIDE SEQUENCE [LARGE SCALE GENOMIC DNA]</scope>
</reference>
<dbReference type="Pfam" id="PF13640">
    <property type="entry name" value="2OG-FeII_Oxy_3"/>
    <property type="match status" value="1"/>
</dbReference>
<evidence type="ECO:0000256" key="7">
    <source>
        <dbReference type="ARBA" id="ARBA00023004"/>
    </source>
</evidence>
<keyword evidence="4" id="KW-0847">Vitamin C</keyword>
<comment type="cofactor">
    <cofactor evidence="1">
        <name>L-ascorbate</name>
        <dbReference type="ChEBI" id="CHEBI:38290"/>
    </cofactor>
</comment>
<keyword evidence="7" id="KW-0408">Iron</keyword>
<dbReference type="InterPro" id="IPR006620">
    <property type="entry name" value="Pro_4_hyd_alph"/>
</dbReference>
<dbReference type="CDD" id="cd00051">
    <property type="entry name" value="EFh"/>
    <property type="match status" value="1"/>
</dbReference>
<evidence type="ECO:0000313" key="11">
    <source>
        <dbReference type="Proteomes" id="UP001159427"/>
    </source>
</evidence>
<feature type="signal peptide" evidence="8">
    <location>
        <begin position="1"/>
        <end position="22"/>
    </location>
</feature>
<evidence type="ECO:0000256" key="6">
    <source>
        <dbReference type="ARBA" id="ARBA00023002"/>
    </source>
</evidence>